<feature type="transmembrane region" description="Helical" evidence="1">
    <location>
        <begin position="368"/>
        <end position="390"/>
    </location>
</feature>
<evidence type="ECO:0000313" key="2">
    <source>
        <dbReference type="EMBL" id="KAL1602109.1"/>
    </source>
</evidence>
<dbReference type="PANTHER" id="PTHR35041:SF6">
    <property type="entry name" value="FORMYLMETHIONINE DEFORMYLASE-LIKE PROTEIN-RELATED"/>
    <property type="match status" value="1"/>
</dbReference>
<name>A0ABR3RCB5_9PLEO</name>
<protein>
    <submittedName>
        <fullName evidence="2">Uncharacterized protein</fullName>
    </submittedName>
</protein>
<keyword evidence="3" id="KW-1185">Reference proteome</keyword>
<evidence type="ECO:0000256" key="1">
    <source>
        <dbReference type="SAM" id="Phobius"/>
    </source>
</evidence>
<comment type="caution">
    <text evidence="2">The sequence shown here is derived from an EMBL/GenBank/DDBJ whole genome shotgun (WGS) entry which is preliminary data.</text>
</comment>
<feature type="transmembrane region" description="Helical" evidence="1">
    <location>
        <begin position="80"/>
        <end position="97"/>
    </location>
</feature>
<organism evidence="2 3">
    <name type="scientific">Nothophoma quercina</name>
    <dbReference type="NCBI Taxonomy" id="749835"/>
    <lineage>
        <taxon>Eukaryota</taxon>
        <taxon>Fungi</taxon>
        <taxon>Dikarya</taxon>
        <taxon>Ascomycota</taxon>
        <taxon>Pezizomycotina</taxon>
        <taxon>Dothideomycetes</taxon>
        <taxon>Pleosporomycetidae</taxon>
        <taxon>Pleosporales</taxon>
        <taxon>Pleosporineae</taxon>
        <taxon>Didymellaceae</taxon>
        <taxon>Nothophoma</taxon>
    </lineage>
</organism>
<dbReference type="Proteomes" id="UP001521222">
    <property type="component" value="Unassembled WGS sequence"/>
</dbReference>
<keyword evidence="1" id="KW-1133">Transmembrane helix</keyword>
<proteinExistence type="predicted"/>
<feature type="transmembrane region" description="Helical" evidence="1">
    <location>
        <begin position="20"/>
        <end position="46"/>
    </location>
</feature>
<sequence>MDRRFVDYTIRQSWNNALSVTFAHLFATALATSVSTASTQLLWWYLRKKSPSVSKIDALFALNSSSSNLYRLGVLKSIPVLWFFGLLIPLISVATIFPPGSLVIGQLPDFENSTDWVYTLDIDNRGSGNASDFFSHATFEINTNGEYLWPDAVYTNIAKRTVRTARYDPAPSPYGANSYYESGSLLKFDMSYWALGSDYSLRNISCIAHSATYKATVKWTNYTQSVRINVTEGQPLNVSKSSQDSLFYDVMKSVPKPTEIVYNDSEVRNNFTMSTLFDIYHETQLRSMAEALLGPLAGAISGFGTDNYFTMNTIIEDTPWKDTTYDYEDAVYSGVTFRLPAARIEAMMKNVSVSFMNCEEDENPPRLIGAYAGALGVSLLFILIGILALYQNDSPASSGGFLQIMCTTTYGDGIMNQLAKAASAGNDKGAAKNLADLKVRLGTVSGRSPEERYVAFGTTEETETLSKGL</sequence>
<accession>A0ABR3RCB5</accession>
<keyword evidence="1" id="KW-0472">Membrane</keyword>
<gene>
    <name evidence="2" type="ORF">SLS59_004794</name>
</gene>
<evidence type="ECO:0000313" key="3">
    <source>
        <dbReference type="Proteomes" id="UP001521222"/>
    </source>
</evidence>
<dbReference type="PANTHER" id="PTHR35041">
    <property type="entry name" value="MEDIATOR OF RNA POLYMERASE II TRANSCRIPTION SUBUNIT 1"/>
    <property type="match status" value="1"/>
</dbReference>
<keyword evidence="1" id="KW-0812">Transmembrane</keyword>
<reference evidence="2 3" key="1">
    <citation type="submission" date="2024-02" db="EMBL/GenBank/DDBJ databases">
        <title>De novo assembly and annotation of 12 fungi associated with fruit tree decline syndrome in Ontario, Canada.</title>
        <authorList>
            <person name="Sulman M."/>
            <person name="Ellouze W."/>
            <person name="Ilyukhin E."/>
        </authorList>
    </citation>
    <scope>NUCLEOTIDE SEQUENCE [LARGE SCALE GENOMIC DNA]</scope>
    <source>
        <strain evidence="2 3">M97-236</strain>
    </source>
</reference>
<dbReference type="EMBL" id="JAKIXB020000014">
    <property type="protein sequence ID" value="KAL1602109.1"/>
    <property type="molecule type" value="Genomic_DNA"/>
</dbReference>